<sequence>MLSLFTFKKILFTTVVGSGVVGPIAATSPLIREFKWSTPVSPLKEGLTDLVNINIYDQVSVSQFLQRALVHYEGQDGIIESFSQELAKKWYLSQPKHLIEYQLKEWERQQEKQFQEAWEKVKPQNPQRDFWDNYWGSREGMNSYGLRFKSHEFVKKFLTSFTRDDFRMNSSGNSWWTNGTSNGREHSKYLTSKYAYLSGQDIEKKESFDKIGFYPSKSGTVDRDWERINWGKYDFINWAYQKWFKDNLPVYFWKISWNYDTKATETKLKEKYAFDKIGKDAPKAASYAWPLFSESTNDKFKKFMCKYFNGTGSSAGSPSNGCSSSASSSSASDQQQLNLSEYHVPTWYSDNTWNGELIEVLNSFDKETPELASALSYLVKDVDASPSNQNNRVNCLSTQQQSSQQGCNGGSGSQNTWSSPLDVFWEKNGGSGSQNTTYISIDAQNILMASSNEKGIYDIRETDKGWVFIRDDQGVHAVKLDGLNYIKQNGLSSSNNDTLFKWFNFRNLQSSWAIKSRIEEKNLIKSKNDWYYTFTSFLNNNFDSLFSEYYSEKGSNNNGFFSNLKDSDYFKQFDDLFKNLFQLNKEQSYRAKVAKLRQRIIERYSKRDWEKNQTRESTQNNHKANKKEGLVSAFPYQVQAEDKKERFPDQEAVFKKYLEPNETAAKTSTEKVTQDESFNKFLEKLSKYYESVKKITNNSDKIKLTARQNGFSIQDSQRVFIQDPIFDYFLDRLFAKKEFLNYLVKEQQLLTSNYFNKNKLLKKQQSSQHGVTTQTDWDWAITIRGPSKPAAQAASMSLAYSSPSGCSTLTQVSQQQVQQEQTCAYTTGTQDNDQKLQTLFQRVLRIYFFKRYLKSLGNDYFNFWVDFFDYKNKSTQVTVSSEPKTPKPQPELDLQKFQLFLLWQRSSLTNSKEKEAFLNFLITLDYLTKDKFKGMQELMREKMTSKTKFHYLYFEQKQSSSDQGKKAEGAQNQGQSGIYSPFFPKASGSTSPQSISNKSDLRTWIREEWKAGGEVLEQEPADQKNQGDQENKGDQENQRDQEKKKVKVMLNSLRTNKEKLFDDSSKNLFNFTDLNGLISHIDSIGNVASFEELVDLLASVEKKIKPGLFKAHSVFQSGTSGSGGRTRRSASSTEKKLYLKERKNALIYQIQHLKESLTTSKVFSKEEVKKIFDETYKSTTTTTAVPSSSSSSSSSSSNTLENLEDKYFKRSRGEGVQPKKTKENEAKYFYIQVSAGDFKDDAAMCKFFEQIPDDLLGEFIVQATEEIDAKTNSQEKFYSEIGKIKTRDLKFKNHIDSKFVS</sequence>
<gene>
    <name evidence="3" type="ordered locus">MHLP_00690</name>
</gene>
<feature type="compositionally biased region" description="Polar residues" evidence="2">
    <location>
        <begin position="987"/>
        <end position="998"/>
    </location>
</feature>
<comment type="similarity">
    <text evidence="1">Belongs to the MG307/MG309/MG338 family.</text>
</comment>
<protein>
    <submittedName>
        <fullName evidence="3">Uncharacterized protein</fullName>
    </submittedName>
</protein>
<feature type="region of interest" description="Disordered" evidence="2">
    <location>
        <begin position="1014"/>
        <end position="1044"/>
    </location>
</feature>
<name>I7BIR7_MYCHA</name>
<feature type="region of interest" description="Disordered" evidence="2">
    <location>
        <begin position="1181"/>
        <end position="1219"/>
    </location>
</feature>
<dbReference type="Pfam" id="PF12506">
    <property type="entry name" value="DUF3713"/>
    <property type="match status" value="1"/>
</dbReference>
<feature type="compositionally biased region" description="Basic and acidic residues" evidence="2">
    <location>
        <begin position="1203"/>
        <end position="1213"/>
    </location>
</feature>
<feature type="compositionally biased region" description="Low complexity" evidence="2">
    <location>
        <begin position="1181"/>
        <end position="1199"/>
    </location>
</feature>
<evidence type="ECO:0000256" key="2">
    <source>
        <dbReference type="SAM" id="MobiDB-lite"/>
    </source>
</evidence>
<organism evidence="3 4">
    <name type="scientific">Mycoplasma haematolamae (strain Purdue)</name>
    <dbReference type="NCBI Taxonomy" id="1212765"/>
    <lineage>
        <taxon>Bacteria</taxon>
        <taxon>Bacillati</taxon>
        <taxon>Mycoplasmatota</taxon>
        <taxon>Mollicutes</taxon>
        <taxon>Mycoplasmataceae</taxon>
        <taxon>Mycoplasma</taxon>
    </lineage>
</organism>
<reference evidence="4" key="2">
    <citation type="submission" date="2012-07" db="EMBL/GenBank/DDBJ databases">
        <title>Complete genome sequence of 'Candidatus Mycoplasma haemolamae'.</title>
        <authorList>
            <person name="Guimaraes A.M.S."/>
            <person name="Toth B."/>
            <person name="Santos A.P."/>
            <person name="Nascimento N.C."/>
            <person name="Sojka J.E."/>
            <person name="Messick J.B."/>
        </authorList>
    </citation>
    <scope>NUCLEOTIDE SEQUENCE [LARGE SCALE GENOMIC DNA]</scope>
    <source>
        <strain evidence="4">Purdue</strain>
    </source>
</reference>
<evidence type="ECO:0000256" key="1">
    <source>
        <dbReference type="ARBA" id="ARBA00010828"/>
    </source>
</evidence>
<dbReference type="HOGENOM" id="CLU_261433_0_0_14"/>
<dbReference type="Proteomes" id="UP000006502">
    <property type="component" value="Chromosome"/>
</dbReference>
<feature type="region of interest" description="Disordered" evidence="2">
    <location>
        <begin position="390"/>
        <end position="415"/>
    </location>
</feature>
<dbReference type="KEGG" id="mhl:MHLP_00690"/>
<proteinExistence type="inferred from homology"/>
<evidence type="ECO:0000313" key="4">
    <source>
        <dbReference type="Proteomes" id="UP000006502"/>
    </source>
</evidence>
<accession>I7BIR7</accession>
<keyword evidence="4" id="KW-1185">Reference proteome</keyword>
<feature type="region of interest" description="Disordered" evidence="2">
    <location>
        <begin position="960"/>
        <end position="999"/>
    </location>
</feature>
<dbReference type="OrthoDB" id="393727at2"/>
<dbReference type="PATRIC" id="fig|1212765.3.peg.163"/>
<evidence type="ECO:0000313" key="3">
    <source>
        <dbReference type="EMBL" id="AFO51718.1"/>
    </source>
</evidence>
<dbReference type="EMBL" id="CP003731">
    <property type="protein sequence ID" value="AFO51718.1"/>
    <property type="molecule type" value="Genomic_DNA"/>
</dbReference>
<dbReference type="STRING" id="1212765.MHLP_00690"/>
<dbReference type="InterPro" id="IPR022186">
    <property type="entry name" value="DUF3713"/>
</dbReference>
<feature type="compositionally biased region" description="Basic and acidic residues" evidence="2">
    <location>
        <begin position="1021"/>
        <end position="1043"/>
    </location>
</feature>
<feature type="region of interest" description="Disordered" evidence="2">
    <location>
        <begin position="1115"/>
        <end position="1134"/>
    </location>
</feature>
<reference evidence="3 4" key="1">
    <citation type="journal article" date="2012" name="J. Bacteriol.">
        <title>Genome Sequence of "Candidatus Mycoplasma haemolamae" Strain Purdue, a Red Blood Cell Pathogen of Alpacas (Vicugna pacos) and Llamas (Lama glama).</title>
        <authorList>
            <person name="Guimaraes A.M."/>
            <person name="Toth B."/>
            <person name="Santos A.P."/>
            <person name="do Nascimento N.C."/>
            <person name="Kritchevsky J.E."/>
            <person name="Messick J.B."/>
        </authorList>
    </citation>
    <scope>NUCLEOTIDE SEQUENCE [LARGE SCALE GENOMIC DNA]</scope>
    <source>
        <strain evidence="3 4">Purdue</strain>
    </source>
</reference>